<proteinExistence type="predicted"/>
<gene>
    <name evidence="3" type="ORF">PRK78_005957</name>
</gene>
<reference evidence="3" key="1">
    <citation type="submission" date="2023-03" db="EMBL/GenBank/DDBJ databases">
        <title>Emydomyces testavorans Genome Sequence.</title>
        <authorList>
            <person name="Hoyer L."/>
        </authorList>
    </citation>
    <scope>NUCLEOTIDE SEQUENCE</scope>
    <source>
        <strain evidence="3">16-2883</strain>
    </source>
</reference>
<evidence type="ECO:0000256" key="2">
    <source>
        <dbReference type="SAM" id="Phobius"/>
    </source>
</evidence>
<protein>
    <recommendedName>
        <fullName evidence="5">Calcofluor white hypersensitive protein</fullName>
    </recommendedName>
</protein>
<name>A0AAF0DN74_9EURO</name>
<keyword evidence="2" id="KW-0472">Membrane</keyword>
<accession>A0AAF0DN74</accession>
<keyword evidence="2" id="KW-1133">Transmembrane helix</keyword>
<sequence>MASKSRLPLWIGLGIAGAGGYYLYSAGGDPKKATRKFEDDASRAKHKIRGDVGRDAEEAGARAGARVDEGVDKARDSGKRLEQRATDYAKDKANDFEKTRQETARDFHQKIDSLERGVERKAEEAKSGISSWFGAGKK</sequence>
<feature type="region of interest" description="Disordered" evidence="1">
    <location>
        <begin position="32"/>
        <end position="138"/>
    </location>
</feature>
<dbReference type="Gene3D" id="1.20.120.20">
    <property type="entry name" value="Apolipoprotein"/>
    <property type="match status" value="1"/>
</dbReference>
<keyword evidence="4" id="KW-1185">Reference proteome</keyword>
<feature type="compositionally biased region" description="Basic and acidic residues" evidence="1">
    <location>
        <begin position="32"/>
        <end position="126"/>
    </location>
</feature>
<organism evidence="3 4">
    <name type="scientific">Emydomyces testavorans</name>
    <dbReference type="NCBI Taxonomy" id="2070801"/>
    <lineage>
        <taxon>Eukaryota</taxon>
        <taxon>Fungi</taxon>
        <taxon>Dikarya</taxon>
        <taxon>Ascomycota</taxon>
        <taxon>Pezizomycotina</taxon>
        <taxon>Eurotiomycetes</taxon>
        <taxon>Eurotiomycetidae</taxon>
        <taxon>Onygenales</taxon>
        <taxon>Nannizziopsiaceae</taxon>
        <taxon>Emydomyces</taxon>
    </lineage>
</organism>
<evidence type="ECO:0000256" key="1">
    <source>
        <dbReference type="SAM" id="MobiDB-lite"/>
    </source>
</evidence>
<dbReference type="EMBL" id="CP120630">
    <property type="protein sequence ID" value="WEW60471.1"/>
    <property type="molecule type" value="Genomic_DNA"/>
</dbReference>
<dbReference type="Proteomes" id="UP001219355">
    <property type="component" value="Chromosome 4"/>
</dbReference>
<feature type="transmembrane region" description="Helical" evidence="2">
    <location>
        <begin position="7"/>
        <end position="24"/>
    </location>
</feature>
<evidence type="ECO:0000313" key="3">
    <source>
        <dbReference type="EMBL" id="WEW60471.1"/>
    </source>
</evidence>
<evidence type="ECO:0008006" key="5">
    <source>
        <dbReference type="Google" id="ProtNLM"/>
    </source>
</evidence>
<keyword evidence="2" id="KW-0812">Transmembrane</keyword>
<evidence type="ECO:0000313" key="4">
    <source>
        <dbReference type="Proteomes" id="UP001219355"/>
    </source>
</evidence>
<dbReference type="AlphaFoldDB" id="A0AAF0DN74"/>